<reference evidence="8" key="1">
    <citation type="submission" date="2021-09" db="EMBL/GenBank/DDBJ databases">
        <authorList>
            <consortium name="Pathogen Informatics"/>
        </authorList>
    </citation>
    <scope>NUCLEOTIDE SEQUENCE</scope>
</reference>
<dbReference type="PANTHER" id="PTHR48043:SF145">
    <property type="entry name" value="FI06409P-RELATED"/>
    <property type="match status" value="1"/>
</dbReference>
<keyword evidence="3" id="KW-0328">Glycosyltransferase</keyword>
<comment type="catalytic activity">
    <reaction evidence="5">
        <text>glucuronate acceptor + UDP-alpha-D-glucuronate = acceptor beta-D-glucuronoside + UDP + H(+)</text>
        <dbReference type="Rhea" id="RHEA:21032"/>
        <dbReference type="ChEBI" id="CHEBI:15378"/>
        <dbReference type="ChEBI" id="CHEBI:58052"/>
        <dbReference type="ChEBI" id="CHEBI:58223"/>
        <dbReference type="ChEBI" id="CHEBI:132367"/>
        <dbReference type="ChEBI" id="CHEBI:132368"/>
        <dbReference type="EC" id="2.4.1.17"/>
    </reaction>
</comment>
<keyword evidence="6" id="KW-0812">Transmembrane</keyword>
<dbReference type="SUPFAM" id="SSF53756">
    <property type="entry name" value="UDP-Glycosyltransferase/glycogen phosphorylase"/>
    <property type="match status" value="1"/>
</dbReference>
<keyword evidence="7" id="KW-0732">Signal</keyword>
<keyword evidence="9" id="KW-1185">Reference proteome</keyword>
<keyword evidence="6" id="KW-0472">Membrane</keyword>
<dbReference type="InterPro" id="IPR002213">
    <property type="entry name" value="UDP_glucos_trans"/>
</dbReference>
<protein>
    <recommendedName>
        <fullName evidence="2">glucuronosyltransferase</fullName>
        <ecNumber evidence="2">2.4.1.17</ecNumber>
    </recommendedName>
</protein>
<dbReference type="CDD" id="cd03784">
    <property type="entry name" value="GT1_Gtf-like"/>
    <property type="match status" value="1"/>
</dbReference>
<evidence type="ECO:0000256" key="4">
    <source>
        <dbReference type="ARBA" id="ARBA00022679"/>
    </source>
</evidence>
<feature type="signal peptide" evidence="7">
    <location>
        <begin position="1"/>
        <end position="21"/>
    </location>
</feature>
<feature type="chain" id="PRO_5035317552" description="glucuronosyltransferase" evidence="7">
    <location>
        <begin position="22"/>
        <end position="515"/>
    </location>
</feature>
<dbReference type="EMBL" id="CAKAEH010000085">
    <property type="protein sequence ID" value="CAG9529772.1"/>
    <property type="molecule type" value="Genomic_DNA"/>
</dbReference>
<evidence type="ECO:0000313" key="8">
    <source>
        <dbReference type="EMBL" id="CAG9529772.1"/>
    </source>
</evidence>
<dbReference type="Pfam" id="PF00201">
    <property type="entry name" value="UDPGT"/>
    <property type="match status" value="1"/>
</dbReference>
<name>A0A8J2LVM0_9BILA</name>
<dbReference type="EC" id="2.4.1.17" evidence="2"/>
<comment type="caution">
    <text evidence="8">The sequence shown here is derived from an EMBL/GenBank/DDBJ whole genome shotgun (WGS) entry which is preliminary data.</text>
</comment>
<dbReference type="PANTHER" id="PTHR48043">
    <property type="entry name" value="EG:EG0003.4 PROTEIN-RELATED"/>
    <property type="match status" value="1"/>
</dbReference>
<dbReference type="GO" id="GO:0015020">
    <property type="term" value="F:glucuronosyltransferase activity"/>
    <property type="evidence" value="ECO:0007669"/>
    <property type="project" value="UniProtKB-EC"/>
</dbReference>
<evidence type="ECO:0000256" key="5">
    <source>
        <dbReference type="ARBA" id="ARBA00047475"/>
    </source>
</evidence>
<dbReference type="InterPro" id="IPR050271">
    <property type="entry name" value="UDP-glycosyltransferase"/>
</dbReference>
<feature type="transmembrane region" description="Helical" evidence="6">
    <location>
        <begin position="480"/>
        <end position="503"/>
    </location>
</feature>
<proteinExistence type="inferred from homology"/>
<accession>A0A8J2LVM0</accession>
<evidence type="ECO:0000256" key="6">
    <source>
        <dbReference type="SAM" id="Phobius"/>
    </source>
</evidence>
<organism evidence="8 9">
    <name type="scientific">Cercopithifilaria johnstoni</name>
    <dbReference type="NCBI Taxonomy" id="2874296"/>
    <lineage>
        <taxon>Eukaryota</taxon>
        <taxon>Metazoa</taxon>
        <taxon>Ecdysozoa</taxon>
        <taxon>Nematoda</taxon>
        <taxon>Chromadorea</taxon>
        <taxon>Rhabditida</taxon>
        <taxon>Spirurina</taxon>
        <taxon>Spiruromorpha</taxon>
        <taxon>Filarioidea</taxon>
        <taxon>Onchocercidae</taxon>
        <taxon>Cercopithifilaria</taxon>
    </lineage>
</organism>
<evidence type="ECO:0000256" key="7">
    <source>
        <dbReference type="SAM" id="SignalP"/>
    </source>
</evidence>
<evidence type="ECO:0000313" key="9">
    <source>
        <dbReference type="Proteomes" id="UP000746747"/>
    </source>
</evidence>
<gene>
    <name evidence="8" type="ORF">CJOHNSTONI_LOCUS327</name>
</gene>
<dbReference type="Gene3D" id="3.40.50.2000">
    <property type="entry name" value="Glycogen Phosphorylase B"/>
    <property type="match status" value="1"/>
</dbReference>
<keyword evidence="6" id="KW-1133">Transmembrane helix</keyword>
<dbReference type="OrthoDB" id="5835829at2759"/>
<evidence type="ECO:0000256" key="1">
    <source>
        <dbReference type="ARBA" id="ARBA00009995"/>
    </source>
</evidence>
<dbReference type="AlphaFoldDB" id="A0A8J2LVM0"/>
<evidence type="ECO:0000256" key="3">
    <source>
        <dbReference type="ARBA" id="ARBA00022676"/>
    </source>
</evidence>
<comment type="similarity">
    <text evidence="1">Belongs to the UDP-glycosyltransferase family.</text>
</comment>
<evidence type="ECO:0000256" key="2">
    <source>
        <dbReference type="ARBA" id="ARBA00012544"/>
    </source>
</evidence>
<sequence length="515" mass="59125">MQKLLMIYLIVLLSLWGNVYSYKILIYSPRIDTENVNYLGRIADELVKAGHDVVIYLPVADPNVKVNGSKLAKLIQDKSYSSLLSTTPIPIEYNTFHNVWSTKAYSFWEIFKQLQDDELLKRLKSENFDFAITELVNFCGFALFNKLGIDKYASVSMTDMMEVIVDTLGVSSSPSFVPATISYDMPDEMNFFERLINFKSYMQIFSLQRFLLYPKIRQGLREYLPDEFHLPEAIRRCSLALINSDEFIQFPRLNGQKIVFIGGIALDKPEPLKEEYQILMDRAKNGIVLISFGTISNINQILPNINDNLISVFKRFPEITFLLNYDIDNDLIANIPNVIKINWIPQKDLLVHANLQALITCCDSNTIMEAAYSGVPLICIPFSAEQVRGSRVAQRAQIAITIEKLAITDENLANALDNIINSKMYKMRANKMAGMIRDKPISARECLIGQIEYAIKFGPLDVFDFAYNDLYFYQYYLLDIIIPILLLLILICYCSCRVIFSIFRKLLLKSKMKLE</sequence>
<dbReference type="Proteomes" id="UP000746747">
    <property type="component" value="Unassembled WGS sequence"/>
</dbReference>
<dbReference type="FunFam" id="3.40.50.2000:FF:000021">
    <property type="entry name" value="UDP-glucuronosyltransferase"/>
    <property type="match status" value="1"/>
</dbReference>
<keyword evidence="4" id="KW-0808">Transferase</keyword>